<feature type="non-terminal residue" evidence="1">
    <location>
        <position position="327"/>
    </location>
</feature>
<evidence type="ECO:0008006" key="3">
    <source>
        <dbReference type="Google" id="ProtNLM"/>
    </source>
</evidence>
<dbReference type="EMBL" id="NCSJ02000010">
    <property type="protein sequence ID" value="RFU35289.1"/>
    <property type="molecule type" value="Genomic_DNA"/>
</dbReference>
<dbReference type="Gene3D" id="3.40.390.10">
    <property type="entry name" value="Collagenase (Catalytic Domain)"/>
    <property type="match status" value="1"/>
</dbReference>
<dbReference type="GO" id="GO:0008237">
    <property type="term" value="F:metallopeptidase activity"/>
    <property type="evidence" value="ECO:0007669"/>
    <property type="project" value="InterPro"/>
</dbReference>
<evidence type="ECO:0000313" key="2">
    <source>
        <dbReference type="Proteomes" id="UP000258309"/>
    </source>
</evidence>
<organism evidence="1 2">
    <name type="scientific">Scytalidium lignicola</name>
    <name type="common">Hyphomycete</name>
    <dbReference type="NCBI Taxonomy" id="5539"/>
    <lineage>
        <taxon>Eukaryota</taxon>
        <taxon>Fungi</taxon>
        <taxon>Dikarya</taxon>
        <taxon>Ascomycota</taxon>
        <taxon>Pezizomycotina</taxon>
        <taxon>Leotiomycetes</taxon>
        <taxon>Leotiomycetes incertae sedis</taxon>
        <taxon>Scytalidium</taxon>
    </lineage>
</organism>
<gene>
    <name evidence="1" type="ORF">B7463_g1038</name>
</gene>
<comment type="caution">
    <text evidence="1">The sequence shown here is derived from an EMBL/GenBank/DDBJ whole genome shotgun (WGS) entry which is preliminary data.</text>
</comment>
<name>A0A3E2HPK4_SCYLI</name>
<sequence length="327" mass="36032">MNCDDTRTEAIKMALVKVQNVAYRAYDRLDTLHDLLNVAQVQLSNFDYLEWSTFNTFETFYGQMLVDTTRTNGGVITETLNYLDEIRDFLGNIVLAAQNVNADQYHDTLSLDIWCDSAWETTTDNNGRYYDGPTDVMVYWDGSGNNMGWIDPPEDATTPADLILCTNSPLDLGGYTINHDTEPVSVITICGDALDDMISNGMTLTSLGAGDIKDGTDLSDEVEKIPSFLLLHELSHAVSVMGRGSNTIDVKFQNPTEEGVLNAYGLENCILLAVNRPDLTIENADTLALLAAALYLQQKTWWTGEAEDLSYRASPSIQFLPPGAAAP</sequence>
<reference evidence="1 2" key="1">
    <citation type="submission" date="2018-05" db="EMBL/GenBank/DDBJ databases">
        <title>Draft genome sequence of Scytalidium lignicola DSM 105466, a ubiquitous saprotrophic fungus.</title>
        <authorList>
            <person name="Buettner E."/>
            <person name="Gebauer A.M."/>
            <person name="Hofrichter M."/>
            <person name="Liers C."/>
            <person name="Kellner H."/>
        </authorList>
    </citation>
    <scope>NUCLEOTIDE SEQUENCE [LARGE SCALE GENOMIC DNA]</scope>
    <source>
        <strain evidence="1 2">DSM 105466</strain>
    </source>
</reference>
<dbReference type="InterPro" id="IPR024079">
    <property type="entry name" value="MetalloPept_cat_dom_sf"/>
</dbReference>
<dbReference type="Proteomes" id="UP000258309">
    <property type="component" value="Unassembled WGS sequence"/>
</dbReference>
<feature type="non-terminal residue" evidence="1">
    <location>
        <position position="1"/>
    </location>
</feature>
<keyword evidence="2" id="KW-1185">Reference proteome</keyword>
<evidence type="ECO:0000313" key="1">
    <source>
        <dbReference type="EMBL" id="RFU35289.1"/>
    </source>
</evidence>
<proteinExistence type="predicted"/>
<protein>
    <recommendedName>
        <fullName evidence="3">Lysine-specific metallo-endopeptidase domain-containing protein</fullName>
    </recommendedName>
</protein>
<dbReference type="OrthoDB" id="5198706at2759"/>
<accession>A0A3E2HPK4</accession>
<dbReference type="AlphaFoldDB" id="A0A3E2HPK4"/>